<dbReference type="Pfam" id="PF11518">
    <property type="entry name" value="DUF3221"/>
    <property type="match status" value="1"/>
</dbReference>
<keyword evidence="1" id="KW-0472">Membrane</keyword>
<dbReference type="InterPro" id="IPR021598">
    <property type="entry name" value="DUF3221"/>
</dbReference>
<protein>
    <recommendedName>
        <fullName evidence="4">DUF3221 domain-containing protein</fullName>
    </recommendedName>
</protein>
<evidence type="ECO:0000313" key="3">
    <source>
        <dbReference type="Proteomes" id="UP000187172"/>
    </source>
</evidence>
<evidence type="ECO:0008006" key="4">
    <source>
        <dbReference type="Google" id="ProtNLM"/>
    </source>
</evidence>
<proteinExistence type="predicted"/>
<keyword evidence="1" id="KW-0812">Transmembrane</keyword>
<evidence type="ECO:0000313" key="2">
    <source>
        <dbReference type="EMBL" id="OMF46903.1"/>
    </source>
</evidence>
<comment type="caution">
    <text evidence="2">The sequence shown here is derived from an EMBL/GenBank/DDBJ whole genome shotgun (WGS) entry which is preliminary data.</text>
</comment>
<keyword evidence="1" id="KW-1133">Transmembrane helix</keyword>
<evidence type="ECO:0000256" key="1">
    <source>
        <dbReference type="SAM" id="Phobius"/>
    </source>
</evidence>
<feature type="transmembrane region" description="Helical" evidence="1">
    <location>
        <begin position="18"/>
        <end position="34"/>
    </location>
</feature>
<dbReference type="AlphaFoldDB" id="A0A1R1E503"/>
<sequence length="180" mass="20200">MVNLLENALSLGRQQKKALVFFLIIMYSFLLLGCSTSEKVNKSMDTSTITGYIVKNETTRLLVVSQRPYRDNEYETIWITSTDAPNFTVGQLVEVQLKGQIQTSNPAQGVSEKISVIKMDAIPGAHKTKEDVLNEALSKLQNVEVPIVKDIAFSNDNNKWTLIFSDSKNEDRKVTVDIND</sequence>
<dbReference type="EMBL" id="MRTP01000020">
    <property type="protein sequence ID" value="OMF46903.1"/>
    <property type="molecule type" value="Genomic_DNA"/>
</dbReference>
<gene>
    <name evidence="2" type="ORF">BK138_32950</name>
</gene>
<organism evidence="2 3">
    <name type="scientific">Paenibacillus rhizosphaerae</name>
    <dbReference type="NCBI Taxonomy" id="297318"/>
    <lineage>
        <taxon>Bacteria</taxon>
        <taxon>Bacillati</taxon>
        <taxon>Bacillota</taxon>
        <taxon>Bacilli</taxon>
        <taxon>Bacillales</taxon>
        <taxon>Paenibacillaceae</taxon>
        <taxon>Paenibacillus</taxon>
    </lineage>
</organism>
<keyword evidence="3" id="KW-1185">Reference proteome</keyword>
<accession>A0A1R1E503</accession>
<dbReference type="Proteomes" id="UP000187172">
    <property type="component" value="Unassembled WGS sequence"/>
</dbReference>
<name>A0A1R1E503_9BACL</name>
<reference evidence="2 3" key="1">
    <citation type="submission" date="2016-11" db="EMBL/GenBank/DDBJ databases">
        <title>Paenibacillus species isolates.</title>
        <authorList>
            <person name="Beno S.M."/>
        </authorList>
    </citation>
    <scope>NUCLEOTIDE SEQUENCE [LARGE SCALE GENOMIC DNA]</scope>
    <source>
        <strain evidence="2 3">FSL R5-0378</strain>
    </source>
</reference>